<protein>
    <recommendedName>
        <fullName evidence="4">High frequency lysogenization protein HflD homolog</fullName>
    </recommendedName>
</protein>
<evidence type="ECO:0000313" key="6">
    <source>
        <dbReference type="Proteomes" id="UP000254601"/>
    </source>
</evidence>
<dbReference type="OrthoDB" id="9788031at2"/>
<proteinExistence type="inferred from homology"/>
<dbReference type="PANTHER" id="PTHR38100:SF1">
    <property type="entry name" value="HIGH FREQUENCY LYSOGENIZATION PROTEIN HFLD"/>
    <property type="match status" value="1"/>
</dbReference>
<evidence type="ECO:0000256" key="4">
    <source>
        <dbReference type="HAMAP-Rule" id="MF_00695"/>
    </source>
</evidence>
<dbReference type="Gene3D" id="1.10.3890.10">
    <property type="entry name" value="HflD-like"/>
    <property type="match status" value="1"/>
</dbReference>
<dbReference type="InterPro" id="IPR035932">
    <property type="entry name" value="HflD-like_sf"/>
</dbReference>
<gene>
    <name evidence="4 5" type="primary">hflD</name>
    <name evidence="5" type="ORF">NCTC13337_01272</name>
</gene>
<dbReference type="RefSeq" id="WP_072576040.1">
    <property type="nucleotide sequence ID" value="NZ_LWHB01000045.1"/>
</dbReference>
<keyword evidence="3 4" id="KW-0472">Membrane</keyword>
<evidence type="ECO:0000256" key="2">
    <source>
        <dbReference type="ARBA" id="ARBA00022490"/>
    </source>
</evidence>
<organism evidence="5 6">
    <name type="scientific">Suttonella ornithocola</name>
    <dbReference type="NCBI Taxonomy" id="279832"/>
    <lineage>
        <taxon>Bacteria</taxon>
        <taxon>Pseudomonadati</taxon>
        <taxon>Pseudomonadota</taxon>
        <taxon>Gammaproteobacteria</taxon>
        <taxon>Cardiobacteriales</taxon>
        <taxon>Cardiobacteriaceae</taxon>
        <taxon>Suttonella</taxon>
    </lineage>
</organism>
<comment type="similarity">
    <text evidence="4">Belongs to the HflD family.</text>
</comment>
<reference evidence="5 6" key="1">
    <citation type="submission" date="2018-06" db="EMBL/GenBank/DDBJ databases">
        <authorList>
            <consortium name="Pathogen Informatics"/>
            <person name="Doyle S."/>
        </authorList>
    </citation>
    <scope>NUCLEOTIDE SEQUENCE [LARGE SCALE GENOMIC DNA]</scope>
    <source>
        <strain evidence="5 6">NCTC13337</strain>
    </source>
</reference>
<comment type="subcellular location">
    <subcellularLocation>
        <location evidence="4">Cytoplasm</location>
    </subcellularLocation>
    <subcellularLocation>
        <location evidence="4">Cell membrane</location>
        <topology evidence="4">Peripheral membrane protein</topology>
        <orientation evidence="4">Cytoplasmic side</orientation>
    </subcellularLocation>
</comment>
<dbReference type="PANTHER" id="PTHR38100">
    <property type="entry name" value="HIGH FREQUENCY LYSOGENIZATION PROTEIN HFLD"/>
    <property type="match status" value="1"/>
</dbReference>
<keyword evidence="6" id="KW-1185">Reference proteome</keyword>
<evidence type="ECO:0000313" key="5">
    <source>
        <dbReference type="EMBL" id="SUO95374.1"/>
    </source>
</evidence>
<dbReference type="EMBL" id="UHIC01000001">
    <property type="protein sequence ID" value="SUO95374.1"/>
    <property type="molecule type" value="Genomic_DNA"/>
</dbReference>
<accession>A0A380MT61</accession>
<keyword evidence="1 4" id="KW-1003">Cell membrane</keyword>
<dbReference type="SUPFAM" id="SSF101322">
    <property type="entry name" value="YcfC-like"/>
    <property type="match status" value="1"/>
</dbReference>
<dbReference type="HAMAP" id="MF_00695">
    <property type="entry name" value="HflD_protein"/>
    <property type="match status" value="1"/>
</dbReference>
<dbReference type="InterPro" id="IPR007451">
    <property type="entry name" value="HflD"/>
</dbReference>
<dbReference type="GO" id="GO:0005886">
    <property type="term" value="C:plasma membrane"/>
    <property type="evidence" value="ECO:0007669"/>
    <property type="project" value="UniProtKB-SubCell"/>
</dbReference>
<dbReference type="GO" id="GO:0005737">
    <property type="term" value="C:cytoplasm"/>
    <property type="evidence" value="ECO:0007669"/>
    <property type="project" value="UniProtKB-SubCell"/>
</dbReference>
<keyword evidence="2 4" id="KW-0963">Cytoplasm</keyword>
<sequence length="203" mass="23048">MKLSDIQTQAWAISAMFFSADGVVSLSEKGHWKEDNFATLLPSLIRFNCENISEYYDHTANLQRGRELLEEQMSEGVPEPQLRYVLQLLHIERRLSKNTALMETLIQGLTQSSRQVEAFGLLHDNVFAKFSSLYQQTASQAARRILIKGNPRYLQDAQTVARLRTLLLCALRAAALWRANGGNRWQMLFGRKGLVDAASELSF</sequence>
<dbReference type="Proteomes" id="UP000254601">
    <property type="component" value="Unassembled WGS sequence"/>
</dbReference>
<evidence type="ECO:0000256" key="1">
    <source>
        <dbReference type="ARBA" id="ARBA00022475"/>
    </source>
</evidence>
<evidence type="ECO:0000256" key="3">
    <source>
        <dbReference type="ARBA" id="ARBA00023136"/>
    </source>
</evidence>
<dbReference type="Pfam" id="PF04356">
    <property type="entry name" value="DUF489"/>
    <property type="match status" value="1"/>
</dbReference>
<dbReference type="AlphaFoldDB" id="A0A380MT61"/>
<dbReference type="NCBIfam" id="NF001246">
    <property type="entry name" value="PRK00218.1-2"/>
    <property type="match status" value="1"/>
</dbReference>
<name>A0A380MT61_9GAMM</name>